<dbReference type="GO" id="GO:0045892">
    <property type="term" value="P:negative regulation of DNA-templated transcription"/>
    <property type="evidence" value="ECO:0007669"/>
    <property type="project" value="UniProtKB-UniRule"/>
</dbReference>
<dbReference type="HAMAP" id="MF_00015">
    <property type="entry name" value="LexA"/>
    <property type="match status" value="1"/>
</dbReference>
<dbReference type="GO" id="GO:0003677">
    <property type="term" value="F:DNA binding"/>
    <property type="evidence" value="ECO:0007669"/>
    <property type="project" value="UniProtKB-UniRule"/>
</dbReference>
<evidence type="ECO:0000256" key="8">
    <source>
        <dbReference type="ARBA" id="ARBA00023015"/>
    </source>
</evidence>
<keyword evidence="7 13" id="KW-0068">Autocatalytic cleavage</keyword>
<evidence type="ECO:0000256" key="3">
    <source>
        <dbReference type="ARBA" id="ARBA00022491"/>
    </source>
</evidence>
<dbReference type="InterPro" id="IPR039418">
    <property type="entry name" value="LexA-like"/>
</dbReference>
<dbReference type="SUPFAM" id="SSF46785">
    <property type="entry name" value="Winged helix' DNA-binding domain"/>
    <property type="match status" value="1"/>
</dbReference>
<dbReference type="AlphaFoldDB" id="A0A918JFI9"/>
<reference evidence="17" key="2">
    <citation type="submission" date="2020-09" db="EMBL/GenBank/DDBJ databases">
        <authorList>
            <person name="Sun Q."/>
            <person name="Kim S."/>
        </authorList>
    </citation>
    <scope>NUCLEOTIDE SEQUENCE</scope>
    <source>
        <strain evidence="17">KCTC 23732</strain>
    </source>
</reference>
<dbReference type="InterPro" id="IPR036286">
    <property type="entry name" value="LexA/Signal_pep-like_sf"/>
</dbReference>
<feature type="active site" description="For autocatalytic cleavage activity" evidence="13">
    <location>
        <position position="136"/>
    </location>
</feature>
<feature type="site" description="Cleavage; by autolysis" evidence="13">
    <location>
        <begin position="101"/>
        <end position="102"/>
    </location>
</feature>
<dbReference type="FunFam" id="1.10.10.10:FF:000009">
    <property type="entry name" value="LexA repressor"/>
    <property type="match status" value="1"/>
</dbReference>
<comment type="catalytic activity">
    <reaction evidence="13">
        <text>Hydrolysis of Ala-|-Gly bond in repressor LexA.</text>
        <dbReference type="EC" id="3.4.21.88"/>
    </reaction>
</comment>
<dbReference type="EC" id="3.4.21.88" evidence="13"/>
<gene>
    <name evidence="13 17" type="primary">lexA</name>
    <name evidence="17" type="ORF">GCM10011450_04290</name>
</gene>
<evidence type="ECO:0000256" key="13">
    <source>
        <dbReference type="HAMAP-Rule" id="MF_00015"/>
    </source>
</evidence>
<keyword evidence="10 13" id="KW-0804">Transcription</keyword>
<feature type="domain" description="Peptidase S24/S26A/S26B/S26C" evidence="15">
    <location>
        <begin position="94"/>
        <end position="209"/>
    </location>
</feature>
<dbReference type="Proteomes" id="UP000608345">
    <property type="component" value="Unassembled WGS sequence"/>
</dbReference>
<feature type="DNA-binding region" description="H-T-H motif" evidence="13">
    <location>
        <begin position="29"/>
        <end position="49"/>
    </location>
</feature>
<dbReference type="RefSeq" id="WP_189383797.1">
    <property type="nucleotide sequence ID" value="NZ_BAABFY010000057.1"/>
</dbReference>
<evidence type="ECO:0000256" key="11">
    <source>
        <dbReference type="ARBA" id="ARBA00023204"/>
    </source>
</evidence>
<keyword evidence="3 13" id="KW-0678">Repressor</keyword>
<keyword evidence="11 13" id="KW-0234">DNA repair</keyword>
<dbReference type="InterPro" id="IPR015927">
    <property type="entry name" value="Peptidase_S24_S26A/B/C"/>
</dbReference>
<sequence length="218" mass="23821">MTIKLTARQQQVLDLIQQNIQKTGFPPTRAEIAKTLGFKSPNAAEDHLKALAKKGAIILTAGASRGIRLATANPGPNINPEESFLDKVSQILLPVVGHVAAGNPILAAEHIDREINVDPALFMQQPDFLLKVKGQSMKDIGILDGDLLAVKKYPEARNGQVIVARIENEVTVKRFIKKASHIELLPENPDFSPIIVRPNQEFTIEGIAVGLIRTHNLN</sequence>
<dbReference type="PANTHER" id="PTHR33516">
    <property type="entry name" value="LEXA REPRESSOR"/>
    <property type="match status" value="1"/>
</dbReference>
<evidence type="ECO:0000256" key="4">
    <source>
        <dbReference type="ARBA" id="ARBA00022705"/>
    </source>
</evidence>
<dbReference type="PRINTS" id="PR00726">
    <property type="entry name" value="LEXASERPTASE"/>
</dbReference>
<evidence type="ECO:0000256" key="6">
    <source>
        <dbReference type="ARBA" id="ARBA00022801"/>
    </source>
</evidence>
<feature type="active site" description="For autocatalytic cleavage activity" evidence="13">
    <location>
        <position position="173"/>
    </location>
</feature>
<evidence type="ECO:0000313" key="18">
    <source>
        <dbReference type="Proteomes" id="UP000608345"/>
    </source>
</evidence>
<proteinExistence type="inferred from homology"/>
<evidence type="ECO:0000256" key="9">
    <source>
        <dbReference type="ARBA" id="ARBA00023125"/>
    </source>
</evidence>
<name>A0A918JFI9_9BURK</name>
<evidence type="ECO:0000256" key="1">
    <source>
        <dbReference type="ARBA" id="ARBA00007484"/>
    </source>
</evidence>
<comment type="subunit">
    <text evidence="2 13">Homodimer.</text>
</comment>
<evidence type="ECO:0000256" key="10">
    <source>
        <dbReference type="ARBA" id="ARBA00023163"/>
    </source>
</evidence>
<keyword evidence="8 13" id="KW-0805">Transcription regulation</keyword>
<comment type="caution">
    <text evidence="17">The sequence shown here is derived from an EMBL/GenBank/DDBJ whole genome shotgun (WGS) entry which is preliminary data.</text>
</comment>
<dbReference type="Gene3D" id="1.10.10.10">
    <property type="entry name" value="Winged helix-like DNA-binding domain superfamily/Winged helix DNA-binding domain"/>
    <property type="match status" value="1"/>
</dbReference>
<keyword evidence="9 13" id="KW-0238">DNA-binding</keyword>
<evidence type="ECO:0000259" key="16">
    <source>
        <dbReference type="Pfam" id="PF01726"/>
    </source>
</evidence>
<keyword evidence="18" id="KW-1185">Reference proteome</keyword>
<dbReference type="InterPro" id="IPR036390">
    <property type="entry name" value="WH_DNA-bd_sf"/>
</dbReference>
<dbReference type="Gene3D" id="2.10.109.10">
    <property type="entry name" value="Umud Fragment, subunit A"/>
    <property type="match status" value="1"/>
</dbReference>
<comment type="function">
    <text evidence="13">Represses a number of genes involved in the response to DNA damage (SOS response), including recA and lexA. In the presence of single-stranded DNA, RecA interacts with LexA causing an autocatalytic cleavage which disrupts the DNA-binding part of LexA, leading to derepression of the SOS regulon and eventually DNA repair.</text>
</comment>
<dbReference type="CDD" id="cd06529">
    <property type="entry name" value="S24_LexA-like"/>
    <property type="match status" value="1"/>
</dbReference>
<evidence type="ECO:0000256" key="14">
    <source>
        <dbReference type="RuleBase" id="RU003991"/>
    </source>
</evidence>
<dbReference type="PANTHER" id="PTHR33516:SF2">
    <property type="entry name" value="LEXA REPRESSOR-RELATED"/>
    <property type="match status" value="1"/>
</dbReference>
<evidence type="ECO:0000256" key="2">
    <source>
        <dbReference type="ARBA" id="ARBA00011738"/>
    </source>
</evidence>
<dbReference type="FunFam" id="2.10.109.10:FF:000001">
    <property type="entry name" value="LexA repressor"/>
    <property type="match status" value="1"/>
</dbReference>
<dbReference type="EMBL" id="BMYS01000002">
    <property type="protein sequence ID" value="GGW77647.1"/>
    <property type="molecule type" value="Genomic_DNA"/>
</dbReference>
<comment type="similarity">
    <text evidence="1 13 14">Belongs to the peptidase S24 family.</text>
</comment>
<dbReference type="InterPro" id="IPR036388">
    <property type="entry name" value="WH-like_DNA-bd_sf"/>
</dbReference>
<evidence type="ECO:0000313" key="17">
    <source>
        <dbReference type="EMBL" id="GGW77647.1"/>
    </source>
</evidence>
<evidence type="ECO:0000256" key="12">
    <source>
        <dbReference type="ARBA" id="ARBA00023236"/>
    </source>
</evidence>
<keyword evidence="12 13" id="KW-0742">SOS response</keyword>
<evidence type="ECO:0000256" key="5">
    <source>
        <dbReference type="ARBA" id="ARBA00022763"/>
    </source>
</evidence>
<keyword evidence="5 13" id="KW-0227">DNA damage</keyword>
<dbReference type="GO" id="GO:0006281">
    <property type="term" value="P:DNA repair"/>
    <property type="evidence" value="ECO:0007669"/>
    <property type="project" value="UniProtKB-UniRule"/>
</dbReference>
<protein>
    <recommendedName>
        <fullName evidence="13">LexA repressor</fullName>
        <ecNumber evidence="13">3.4.21.88</ecNumber>
    </recommendedName>
</protein>
<dbReference type="GO" id="GO:0006260">
    <property type="term" value="P:DNA replication"/>
    <property type="evidence" value="ECO:0007669"/>
    <property type="project" value="UniProtKB-UniRule"/>
</dbReference>
<dbReference type="GO" id="GO:0009432">
    <property type="term" value="P:SOS response"/>
    <property type="evidence" value="ECO:0007669"/>
    <property type="project" value="UniProtKB-UniRule"/>
</dbReference>
<evidence type="ECO:0000259" key="15">
    <source>
        <dbReference type="Pfam" id="PF00717"/>
    </source>
</evidence>
<dbReference type="InterPro" id="IPR006200">
    <property type="entry name" value="LexA"/>
</dbReference>
<keyword evidence="6 13" id="KW-0378">Hydrolase</keyword>
<reference evidence="17" key="1">
    <citation type="journal article" date="2014" name="Int. J. Syst. Evol. Microbiol.">
        <title>Complete genome sequence of Corynebacterium casei LMG S-19264T (=DSM 44701T), isolated from a smear-ripened cheese.</title>
        <authorList>
            <consortium name="US DOE Joint Genome Institute (JGI-PGF)"/>
            <person name="Walter F."/>
            <person name="Albersmeier A."/>
            <person name="Kalinowski J."/>
            <person name="Ruckert C."/>
        </authorList>
    </citation>
    <scope>NUCLEOTIDE SEQUENCE</scope>
    <source>
        <strain evidence="17">KCTC 23732</strain>
    </source>
</reference>
<feature type="domain" description="LexA repressor DNA-binding" evidence="16">
    <location>
        <begin position="4"/>
        <end position="66"/>
    </location>
</feature>
<dbReference type="InterPro" id="IPR006197">
    <property type="entry name" value="Peptidase_S24_LexA"/>
</dbReference>
<accession>A0A918JFI9</accession>
<dbReference type="Pfam" id="PF01726">
    <property type="entry name" value="LexA_DNA_bind"/>
    <property type="match status" value="1"/>
</dbReference>
<dbReference type="Pfam" id="PF00717">
    <property type="entry name" value="Peptidase_S24"/>
    <property type="match status" value="1"/>
</dbReference>
<keyword evidence="4 13" id="KW-0235">DNA replication</keyword>
<dbReference type="NCBIfam" id="TIGR00498">
    <property type="entry name" value="lexA"/>
    <property type="match status" value="1"/>
</dbReference>
<organism evidence="17 18">
    <name type="scientific">Advenella faeciporci</name>
    <dbReference type="NCBI Taxonomy" id="797535"/>
    <lineage>
        <taxon>Bacteria</taxon>
        <taxon>Pseudomonadati</taxon>
        <taxon>Pseudomonadota</taxon>
        <taxon>Betaproteobacteria</taxon>
        <taxon>Burkholderiales</taxon>
        <taxon>Alcaligenaceae</taxon>
    </lineage>
</organism>
<dbReference type="InterPro" id="IPR050077">
    <property type="entry name" value="LexA_repressor"/>
</dbReference>
<dbReference type="GO" id="GO:0006508">
    <property type="term" value="P:proteolysis"/>
    <property type="evidence" value="ECO:0007669"/>
    <property type="project" value="InterPro"/>
</dbReference>
<dbReference type="SUPFAM" id="SSF51306">
    <property type="entry name" value="LexA/Signal peptidase"/>
    <property type="match status" value="1"/>
</dbReference>
<dbReference type="InterPro" id="IPR006199">
    <property type="entry name" value="LexA_DNA-bd_dom"/>
</dbReference>
<evidence type="ECO:0000256" key="7">
    <source>
        <dbReference type="ARBA" id="ARBA00022813"/>
    </source>
</evidence>
<dbReference type="GO" id="GO:0004252">
    <property type="term" value="F:serine-type endopeptidase activity"/>
    <property type="evidence" value="ECO:0007669"/>
    <property type="project" value="UniProtKB-UniRule"/>
</dbReference>